<keyword evidence="3 5" id="KW-0067">ATP-binding</keyword>
<comment type="caution">
    <text evidence="5">Lacks conserved residue(s) required for the propagation of feature annotation.</text>
</comment>
<evidence type="ECO:0000256" key="5">
    <source>
        <dbReference type="HAMAP-Rule" id="MF_00978"/>
    </source>
</evidence>
<dbReference type="EMBL" id="AODF01000008">
    <property type="protein sequence ID" value="EUJ32952.1"/>
    <property type="molecule type" value="Genomic_DNA"/>
</dbReference>
<keyword evidence="5" id="KW-0238">DNA-binding</keyword>
<dbReference type="InterPro" id="IPR036388">
    <property type="entry name" value="WH-like_DNA-bd_sf"/>
</dbReference>
<protein>
    <recommendedName>
        <fullName evidence="5">Bifunctional ligase/repressor BirA</fullName>
    </recommendedName>
    <alternativeName>
        <fullName evidence="5">Biotin--[acetyl-CoA-carboxylase] ligase</fullName>
        <ecNumber evidence="5">6.3.4.15</ecNumber>
    </alternativeName>
    <alternativeName>
        <fullName evidence="5">Biotin--protein ligase</fullName>
    </alternativeName>
    <alternativeName>
        <fullName evidence="5">Biotin-[acetyl-CoA carboxylase] synthetase</fullName>
    </alternativeName>
</protein>
<keyword evidence="8" id="KW-1185">Reference proteome</keyword>
<dbReference type="InterPro" id="IPR045864">
    <property type="entry name" value="aa-tRNA-synth_II/BPL/LPL"/>
</dbReference>
<dbReference type="InterPro" id="IPR008988">
    <property type="entry name" value="Transcriptional_repressor_C"/>
</dbReference>
<dbReference type="HAMAP" id="MF_00978">
    <property type="entry name" value="Bifunct_BirA"/>
    <property type="match status" value="1"/>
</dbReference>
<keyword evidence="4 5" id="KW-0092">Biotin</keyword>
<comment type="catalytic activity">
    <reaction evidence="5">
        <text>biotin + L-lysyl-[protein] + ATP = N(6)-biotinyl-L-lysyl-[protein] + AMP + diphosphate + H(+)</text>
        <dbReference type="Rhea" id="RHEA:11756"/>
        <dbReference type="Rhea" id="RHEA-COMP:9752"/>
        <dbReference type="Rhea" id="RHEA-COMP:10505"/>
        <dbReference type="ChEBI" id="CHEBI:15378"/>
        <dbReference type="ChEBI" id="CHEBI:29969"/>
        <dbReference type="ChEBI" id="CHEBI:30616"/>
        <dbReference type="ChEBI" id="CHEBI:33019"/>
        <dbReference type="ChEBI" id="CHEBI:57586"/>
        <dbReference type="ChEBI" id="CHEBI:83144"/>
        <dbReference type="ChEBI" id="CHEBI:456215"/>
        <dbReference type="EC" id="6.3.4.15"/>
    </reaction>
</comment>
<comment type="caution">
    <text evidence="7">The sequence shown here is derived from an EMBL/GenBank/DDBJ whole genome shotgun (WGS) entry which is preliminary data.</text>
</comment>
<dbReference type="Pfam" id="PF08279">
    <property type="entry name" value="HTH_11"/>
    <property type="match status" value="1"/>
</dbReference>
<feature type="DNA-binding region" description="H-T-H motif" evidence="5">
    <location>
        <begin position="23"/>
        <end position="42"/>
    </location>
</feature>
<feature type="binding site" evidence="5">
    <location>
        <position position="118"/>
    </location>
    <ligand>
        <name>biotin</name>
        <dbReference type="ChEBI" id="CHEBI:57586"/>
    </ligand>
</feature>
<dbReference type="InterPro" id="IPR030855">
    <property type="entry name" value="Bifunct_BirA"/>
</dbReference>
<dbReference type="InterPro" id="IPR004143">
    <property type="entry name" value="BPL_LPL_catalytic"/>
</dbReference>
<dbReference type="PANTHER" id="PTHR12835:SF5">
    <property type="entry name" value="BIOTIN--PROTEIN LIGASE"/>
    <property type="match status" value="1"/>
</dbReference>
<gene>
    <name evidence="5" type="primary">birA</name>
    <name evidence="7" type="ORF">MFLO_05025</name>
</gene>
<evidence type="ECO:0000313" key="7">
    <source>
        <dbReference type="EMBL" id="EUJ32952.1"/>
    </source>
</evidence>
<evidence type="ECO:0000256" key="4">
    <source>
        <dbReference type="ARBA" id="ARBA00023267"/>
    </source>
</evidence>
<evidence type="ECO:0000259" key="6">
    <source>
        <dbReference type="PROSITE" id="PS51733"/>
    </source>
</evidence>
<organism evidence="7 8">
    <name type="scientific">Listeria floridensis FSL S10-1187</name>
    <dbReference type="NCBI Taxonomy" id="1265817"/>
    <lineage>
        <taxon>Bacteria</taxon>
        <taxon>Bacillati</taxon>
        <taxon>Bacillota</taxon>
        <taxon>Bacilli</taxon>
        <taxon>Bacillales</taxon>
        <taxon>Listeriaceae</taxon>
        <taxon>Listeria</taxon>
    </lineage>
</organism>
<feature type="domain" description="BPL/LPL catalytic" evidence="6">
    <location>
        <begin position="80"/>
        <end position="260"/>
    </location>
</feature>
<comment type="similarity">
    <text evidence="5">Belongs to the biotin--protein ligase family.</text>
</comment>
<dbReference type="Pfam" id="PF02237">
    <property type="entry name" value="BPL_C"/>
    <property type="match status" value="1"/>
</dbReference>
<dbReference type="InterPro" id="IPR003142">
    <property type="entry name" value="BPL_C"/>
</dbReference>
<dbReference type="SUPFAM" id="SSF50037">
    <property type="entry name" value="C-terminal domain of transcriptional repressors"/>
    <property type="match status" value="1"/>
</dbReference>
<dbReference type="Gene3D" id="2.30.30.100">
    <property type="match status" value="1"/>
</dbReference>
<dbReference type="Gene3D" id="3.30.930.10">
    <property type="entry name" value="Bira Bifunctional Protein, Domain 2"/>
    <property type="match status" value="1"/>
</dbReference>
<dbReference type="InterPro" id="IPR013196">
    <property type="entry name" value="HTH_11"/>
</dbReference>
<keyword evidence="1 5" id="KW-0436">Ligase</keyword>
<dbReference type="PANTHER" id="PTHR12835">
    <property type="entry name" value="BIOTIN PROTEIN LIGASE"/>
    <property type="match status" value="1"/>
</dbReference>
<dbReference type="InterPro" id="IPR004408">
    <property type="entry name" value="Biotin_CoA_COase_ligase"/>
</dbReference>
<dbReference type="SUPFAM" id="SSF55681">
    <property type="entry name" value="Class II aaRS and biotin synthetases"/>
    <property type="match status" value="1"/>
</dbReference>
<dbReference type="Gene3D" id="1.10.10.10">
    <property type="entry name" value="Winged helix-like DNA-binding domain superfamily/Winged helix DNA-binding domain"/>
    <property type="match status" value="1"/>
</dbReference>
<evidence type="ECO:0000313" key="8">
    <source>
        <dbReference type="Proteomes" id="UP000019249"/>
    </source>
</evidence>
<keyword evidence="2 5" id="KW-0547">Nucleotide-binding</keyword>
<proteinExistence type="inferred from homology"/>
<sequence>MANDNRAKLLELFSAYPGDFVSGQKIADTLGLSRAAVWKHMDSLRKEGFQIDAVRNKGYRLGGRGAPYSKDSLLLGLDTKFVGKSLYFYDEVESTQTTAFQKANDGAADGTVIVADAQSMGKARLRRVWTSTRGEGIFSSTILKPQIPIIDVPQFTFIASVAVAESVRKITGLEPRIKWPNDVYIGTRKICGILTEMQAEAETIHAVIIGIGINVNQASFEEELEDKATSLRIEAGREFSRTELLQELLRQIERFYLIYNEEGFTPIKLLWEAQAIPFSQRITVRTLQGTIHGRAEGISDSGVLFVRDEAGELHSVYSADIEFEN</sequence>
<keyword evidence="5" id="KW-0678">Repressor</keyword>
<dbReference type="PROSITE" id="PS51733">
    <property type="entry name" value="BPL_LPL_CATALYTIC"/>
    <property type="match status" value="1"/>
</dbReference>
<keyword evidence="5" id="KW-0805">Transcription regulation</keyword>
<reference evidence="7 8" key="1">
    <citation type="journal article" date="2014" name="Int. J. Syst. Evol. Microbiol.">
        <title>Listeria floridensis sp. nov., Listeria aquatica sp. nov., Listeria cornellensis sp. nov., Listeria riparia sp. nov. and Listeria grandensis sp. nov., from agricultural and natural environments.</title>
        <authorList>
            <person name="den Bakker H.C."/>
            <person name="Warchocki S."/>
            <person name="Wright E.M."/>
            <person name="Allred A.F."/>
            <person name="Ahlstrom C."/>
            <person name="Manuel C.S."/>
            <person name="Stasiewicz M.J."/>
            <person name="Burrell A."/>
            <person name="Roof S."/>
            <person name="Strawn L."/>
            <person name="Fortes E.D."/>
            <person name="Nightingale K.K."/>
            <person name="Kephart D."/>
            <person name="Wiedmann M."/>
        </authorList>
    </citation>
    <scope>NUCLEOTIDE SEQUENCE [LARGE SCALE GENOMIC DNA]</scope>
    <source>
        <strain evidence="7 8">FSL S10-1187</strain>
    </source>
</reference>
<dbReference type="Pfam" id="PF03099">
    <property type="entry name" value="BPL_LplA_LipB"/>
    <property type="match status" value="1"/>
</dbReference>
<dbReference type="InterPro" id="IPR036390">
    <property type="entry name" value="WH_DNA-bd_sf"/>
</dbReference>
<feature type="binding site" evidence="5">
    <location>
        <position position="189"/>
    </location>
    <ligand>
        <name>biotin</name>
        <dbReference type="ChEBI" id="CHEBI:57586"/>
    </ligand>
</feature>
<evidence type="ECO:0000256" key="3">
    <source>
        <dbReference type="ARBA" id="ARBA00022840"/>
    </source>
</evidence>
<dbReference type="NCBIfam" id="TIGR00121">
    <property type="entry name" value="birA_ligase"/>
    <property type="match status" value="1"/>
</dbReference>
<keyword evidence="5" id="KW-0804">Transcription</keyword>
<dbReference type="EC" id="6.3.4.15" evidence="5"/>
<evidence type="ECO:0000256" key="1">
    <source>
        <dbReference type="ARBA" id="ARBA00022598"/>
    </source>
</evidence>
<dbReference type="Proteomes" id="UP000019249">
    <property type="component" value="Unassembled WGS sequence"/>
</dbReference>
<accession>A0ABP3B130</accession>
<name>A0ABP3B130_9LIST</name>
<dbReference type="CDD" id="cd16442">
    <property type="entry name" value="BPL"/>
    <property type="match status" value="1"/>
</dbReference>
<evidence type="ECO:0000256" key="2">
    <source>
        <dbReference type="ARBA" id="ARBA00022741"/>
    </source>
</evidence>
<dbReference type="RefSeq" id="WP_036096687.1">
    <property type="nucleotide sequence ID" value="NZ_AODF01000008.1"/>
</dbReference>
<comment type="function">
    <text evidence="5">Acts both as a biotin--[acetyl-CoA-carboxylase] ligase and a repressor.</text>
</comment>
<dbReference type="SUPFAM" id="SSF46785">
    <property type="entry name" value="Winged helix' DNA-binding domain"/>
    <property type="match status" value="1"/>
</dbReference>